<keyword evidence="10" id="KW-1185">Reference proteome</keyword>
<keyword evidence="6" id="KW-0106">Calcium</keyword>
<dbReference type="InterPro" id="IPR000917">
    <property type="entry name" value="Sulfatase_N"/>
</dbReference>
<name>A0A5C5WV06_9BACT</name>
<dbReference type="Proteomes" id="UP000316598">
    <property type="component" value="Unassembled WGS sequence"/>
</dbReference>
<keyword evidence="3" id="KW-0479">Metal-binding</keyword>
<gene>
    <name evidence="9" type="primary">atsA_11</name>
    <name evidence="9" type="ORF">Pla22_14770</name>
</gene>
<reference evidence="9 10" key="1">
    <citation type="submission" date="2019-02" db="EMBL/GenBank/DDBJ databases">
        <title>Deep-cultivation of Planctomycetes and their phenomic and genomic characterization uncovers novel biology.</title>
        <authorList>
            <person name="Wiegand S."/>
            <person name="Jogler M."/>
            <person name="Boedeker C."/>
            <person name="Pinto D."/>
            <person name="Vollmers J."/>
            <person name="Rivas-Marin E."/>
            <person name="Kohn T."/>
            <person name="Peeters S.H."/>
            <person name="Heuer A."/>
            <person name="Rast P."/>
            <person name="Oberbeckmann S."/>
            <person name="Bunk B."/>
            <person name="Jeske O."/>
            <person name="Meyerdierks A."/>
            <person name="Storesund J.E."/>
            <person name="Kallscheuer N."/>
            <person name="Luecker S."/>
            <person name="Lage O.M."/>
            <person name="Pohl T."/>
            <person name="Merkel B.J."/>
            <person name="Hornburger P."/>
            <person name="Mueller R.-W."/>
            <person name="Bruemmer F."/>
            <person name="Labrenz M."/>
            <person name="Spormann A.M."/>
            <person name="Op Den Camp H."/>
            <person name="Overmann J."/>
            <person name="Amann R."/>
            <person name="Jetten M.S.M."/>
            <person name="Mascher T."/>
            <person name="Medema M.H."/>
            <person name="Devos D.P."/>
            <person name="Kaster A.-K."/>
            <person name="Ovreas L."/>
            <person name="Rohde M."/>
            <person name="Galperin M.Y."/>
            <person name="Jogler C."/>
        </authorList>
    </citation>
    <scope>NUCLEOTIDE SEQUENCE [LARGE SCALE GENOMIC DNA]</scope>
    <source>
        <strain evidence="9 10">Pla22</strain>
    </source>
</reference>
<sequence precursor="true">MNSNALPSRLCLLALVVTGALISDATSYADQCKRPNIIVFLVDDMGVMDTSLPFLTDDRGRPKRYPLNDFYRTANMEKLAASGIRFSNFYAMSVCSPTRISLLTGQNAARHHTTQWIMSEANNRGEFGPPDWNWKGLQKDSVTLPRLLQSAGYRTIHVGKGHFGPHGTEGADPLNLGFEVNIAGREIGAPGSYSGQQNYGNGRIRGKDRAVPHLDKYHGTDTHLSEALTLEAELQIDHSVAAGQPFFLYLAHYAVHAPFQSDPRFASHYADSGRPKRVQNFATLIEGMDKSLGDLVTHVRSLGVGENTLLLFLGDNGTDAPIGHEHTVACAEPLRGKKGSHYEGGMRVPFIAAWVTPNPENLTQQELPILVGGIQTQMANVCDLLPTIAEVAKVAPPSSLQMDGSSLATLLTGKPDDSHSTEFLMHFPHEHRTNYFTSYRNGDWKVVHHDFPGEDSDNVRYQLFNLASDPFEQRNLADSHPDELQRMMEELLASLESHQAQYVVDPKNLPTPLKPVMVQPAK</sequence>
<evidence type="ECO:0000256" key="5">
    <source>
        <dbReference type="ARBA" id="ARBA00022801"/>
    </source>
</evidence>
<dbReference type="InterPro" id="IPR017850">
    <property type="entry name" value="Alkaline_phosphatase_core_sf"/>
</dbReference>
<feature type="chain" id="PRO_5023134475" evidence="7">
    <location>
        <begin position="30"/>
        <end position="522"/>
    </location>
</feature>
<dbReference type="SUPFAM" id="SSF53649">
    <property type="entry name" value="Alkaline phosphatase-like"/>
    <property type="match status" value="1"/>
</dbReference>
<keyword evidence="5 9" id="KW-0378">Hydrolase</keyword>
<keyword evidence="4 7" id="KW-0732">Signal</keyword>
<dbReference type="CDD" id="cd16144">
    <property type="entry name" value="ARS_like"/>
    <property type="match status" value="1"/>
</dbReference>
<dbReference type="RefSeq" id="WP_146513988.1">
    <property type="nucleotide sequence ID" value="NZ_SJPI01000001.1"/>
</dbReference>
<dbReference type="PANTHER" id="PTHR42693:SF42">
    <property type="entry name" value="ARYLSULFATASE G"/>
    <property type="match status" value="1"/>
</dbReference>
<dbReference type="GO" id="GO:0004065">
    <property type="term" value="F:arylsulfatase activity"/>
    <property type="evidence" value="ECO:0007669"/>
    <property type="project" value="UniProtKB-EC"/>
</dbReference>
<feature type="signal peptide" evidence="7">
    <location>
        <begin position="1"/>
        <end position="29"/>
    </location>
</feature>
<dbReference type="GO" id="GO:0046872">
    <property type="term" value="F:metal ion binding"/>
    <property type="evidence" value="ECO:0007669"/>
    <property type="project" value="UniProtKB-KW"/>
</dbReference>
<dbReference type="EMBL" id="SJPI01000001">
    <property type="protein sequence ID" value="TWT53843.1"/>
    <property type="molecule type" value="Genomic_DNA"/>
</dbReference>
<protein>
    <submittedName>
        <fullName evidence="9">Arylsulfatase</fullName>
        <ecNumber evidence="9">3.1.6.1</ecNumber>
    </submittedName>
</protein>
<evidence type="ECO:0000313" key="10">
    <source>
        <dbReference type="Proteomes" id="UP000316598"/>
    </source>
</evidence>
<dbReference type="Pfam" id="PF00884">
    <property type="entry name" value="Sulfatase"/>
    <property type="match status" value="1"/>
</dbReference>
<comment type="cofactor">
    <cofactor evidence="1">
        <name>Ca(2+)</name>
        <dbReference type="ChEBI" id="CHEBI:29108"/>
    </cofactor>
</comment>
<dbReference type="InterPro" id="IPR050738">
    <property type="entry name" value="Sulfatase"/>
</dbReference>
<dbReference type="PANTHER" id="PTHR42693">
    <property type="entry name" value="ARYLSULFATASE FAMILY MEMBER"/>
    <property type="match status" value="1"/>
</dbReference>
<dbReference type="Gene3D" id="3.40.720.10">
    <property type="entry name" value="Alkaline Phosphatase, subunit A"/>
    <property type="match status" value="1"/>
</dbReference>
<evidence type="ECO:0000313" key="9">
    <source>
        <dbReference type="EMBL" id="TWT53843.1"/>
    </source>
</evidence>
<comment type="similarity">
    <text evidence="2">Belongs to the sulfatase family.</text>
</comment>
<dbReference type="PROSITE" id="PS00523">
    <property type="entry name" value="SULFATASE_1"/>
    <property type="match status" value="1"/>
</dbReference>
<dbReference type="AlphaFoldDB" id="A0A5C5WV06"/>
<proteinExistence type="inferred from homology"/>
<dbReference type="OrthoDB" id="9783154at2"/>
<dbReference type="EC" id="3.1.6.1" evidence="9"/>
<evidence type="ECO:0000256" key="7">
    <source>
        <dbReference type="SAM" id="SignalP"/>
    </source>
</evidence>
<accession>A0A5C5WV06</accession>
<evidence type="ECO:0000259" key="8">
    <source>
        <dbReference type="Pfam" id="PF00884"/>
    </source>
</evidence>
<organism evidence="9 10">
    <name type="scientific">Rubripirellula amarantea</name>
    <dbReference type="NCBI Taxonomy" id="2527999"/>
    <lineage>
        <taxon>Bacteria</taxon>
        <taxon>Pseudomonadati</taxon>
        <taxon>Planctomycetota</taxon>
        <taxon>Planctomycetia</taxon>
        <taxon>Pirellulales</taxon>
        <taxon>Pirellulaceae</taxon>
        <taxon>Rubripirellula</taxon>
    </lineage>
</organism>
<evidence type="ECO:0000256" key="4">
    <source>
        <dbReference type="ARBA" id="ARBA00022729"/>
    </source>
</evidence>
<dbReference type="InterPro" id="IPR024607">
    <property type="entry name" value="Sulfatase_CS"/>
</dbReference>
<evidence type="ECO:0000256" key="3">
    <source>
        <dbReference type="ARBA" id="ARBA00022723"/>
    </source>
</evidence>
<feature type="domain" description="Sulfatase N-terminal" evidence="8">
    <location>
        <begin position="35"/>
        <end position="393"/>
    </location>
</feature>
<evidence type="ECO:0000256" key="1">
    <source>
        <dbReference type="ARBA" id="ARBA00001913"/>
    </source>
</evidence>
<dbReference type="Gene3D" id="3.30.1120.10">
    <property type="match status" value="1"/>
</dbReference>
<comment type="caution">
    <text evidence="9">The sequence shown here is derived from an EMBL/GenBank/DDBJ whole genome shotgun (WGS) entry which is preliminary data.</text>
</comment>
<evidence type="ECO:0000256" key="2">
    <source>
        <dbReference type="ARBA" id="ARBA00008779"/>
    </source>
</evidence>
<evidence type="ECO:0000256" key="6">
    <source>
        <dbReference type="ARBA" id="ARBA00022837"/>
    </source>
</evidence>